<evidence type="ECO:0000256" key="1">
    <source>
        <dbReference type="SAM" id="Phobius"/>
    </source>
</evidence>
<accession>A0ABW4PIV5</accession>
<dbReference type="EMBL" id="JBHUFU010000004">
    <property type="protein sequence ID" value="MFD1829713.1"/>
    <property type="molecule type" value="Genomic_DNA"/>
</dbReference>
<feature type="transmembrane region" description="Helical" evidence="1">
    <location>
        <begin position="89"/>
        <end position="107"/>
    </location>
</feature>
<evidence type="ECO:0000313" key="2">
    <source>
        <dbReference type="EMBL" id="MFD1829713.1"/>
    </source>
</evidence>
<proteinExistence type="predicted"/>
<comment type="caution">
    <text evidence="2">The sequence shown here is derived from an EMBL/GenBank/DDBJ whole genome shotgun (WGS) entry which is preliminary data.</text>
</comment>
<name>A0ABW4PIV5_9ACTN</name>
<feature type="transmembrane region" description="Helical" evidence="1">
    <location>
        <begin position="58"/>
        <end position="77"/>
    </location>
</feature>
<protein>
    <submittedName>
        <fullName evidence="2">DUF5134 domain-containing protein</fullName>
    </submittedName>
</protein>
<dbReference type="Proteomes" id="UP001597365">
    <property type="component" value="Unassembled WGS sequence"/>
</dbReference>
<gene>
    <name evidence="2" type="ORF">ACFSJS_08545</name>
</gene>
<keyword evidence="1" id="KW-1133">Transmembrane helix</keyword>
<sequence>MHGPELVGWMLVALCGGVGASRLRPLRGGGPGRRAAAGEALMGFGMAVMAVPDPPVQPPPHAFTVLFGAAAVYELALAAGGSGHRPHHLHHAVGALAMVHMALAMASSPPGAHGHHAAGAAGGPVPAGAVTAVLLAYFAVYVLYAGARLVPAVPRPGTAVASGAAPRPPEVAAACRLSMGIGMFAMLLAV</sequence>
<keyword evidence="1" id="KW-0812">Transmembrane</keyword>
<dbReference type="InterPro" id="IPR033458">
    <property type="entry name" value="DUF5134"/>
</dbReference>
<evidence type="ECO:0000313" key="3">
    <source>
        <dbReference type="Proteomes" id="UP001597365"/>
    </source>
</evidence>
<feature type="transmembrane region" description="Helical" evidence="1">
    <location>
        <begin position="127"/>
        <end position="150"/>
    </location>
</feature>
<keyword evidence="3" id="KW-1185">Reference proteome</keyword>
<reference evidence="3" key="1">
    <citation type="journal article" date="2019" name="Int. J. Syst. Evol. Microbiol.">
        <title>The Global Catalogue of Microorganisms (GCM) 10K type strain sequencing project: providing services to taxonomists for standard genome sequencing and annotation.</title>
        <authorList>
            <consortium name="The Broad Institute Genomics Platform"/>
            <consortium name="The Broad Institute Genome Sequencing Center for Infectious Disease"/>
            <person name="Wu L."/>
            <person name="Ma J."/>
        </authorList>
    </citation>
    <scope>NUCLEOTIDE SEQUENCE [LARGE SCALE GENOMIC DNA]</scope>
    <source>
        <strain evidence="3">CGMCC 4.7455</strain>
    </source>
</reference>
<keyword evidence="1" id="KW-0472">Membrane</keyword>
<feature type="transmembrane region" description="Helical" evidence="1">
    <location>
        <begin position="35"/>
        <end position="52"/>
    </location>
</feature>
<dbReference type="Pfam" id="PF17197">
    <property type="entry name" value="DUF5134"/>
    <property type="match status" value="1"/>
</dbReference>
<organism evidence="2 3">
    <name type="scientific">Streptomyces desertarenae</name>
    <dbReference type="NCBI Taxonomy" id="2666184"/>
    <lineage>
        <taxon>Bacteria</taxon>
        <taxon>Bacillati</taxon>
        <taxon>Actinomycetota</taxon>
        <taxon>Actinomycetes</taxon>
        <taxon>Kitasatosporales</taxon>
        <taxon>Streptomycetaceae</taxon>
        <taxon>Streptomyces</taxon>
    </lineage>
</organism>
<dbReference type="RefSeq" id="WP_380898535.1">
    <property type="nucleotide sequence ID" value="NZ_JBHUFU010000004.1"/>
</dbReference>
<feature type="transmembrane region" description="Helical" evidence="1">
    <location>
        <begin position="6"/>
        <end position="23"/>
    </location>
</feature>